<reference evidence="8 9" key="1">
    <citation type="submission" date="2020-08" db="EMBL/GenBank/DDBJ databases">
        <title>Sequencing the genomes of 1000 actinobacteria strains.</title>
        <authorList>
            <person name="Klenk H.-P."/>
        </authorList>
    </citation>
    <scope>NUCLEOTIDE SEQUENCE [LARGE SCALE GENOMIC DNA]</scope>
    <source>
        <strain evidence="8 9">DSM 45258</strain>
    </source>
</reference>
<evidence type="ECO:0000313" key="9">
    <source>
        <dbReference type="Proteomes" id="UP000567922"/>
    </source>
</evidence>
<feature type="transmembrane region" description="Helical" evidence="7">
    <location>
        <begin position="298"/>
        <end position="324"/>
    </location>
</feature>
<dbReference type="Proteomes" id="UP000567922">
    <property type="component" value="Unassembled WGS sequence"/>
</dbReference>
<feature type="transmembrane region" description="Helical" evidence="7">
    <location>
        <begin position="202"/>
        <end position="223"/>
    </location>
</feature>
<sequence>MTYNRVPLALRSGTATFGVCVVGYMTANLIPLMIIVMVDELGMSSARAGTIMTMCLLACALTCLFVSRWATHASRYHLGRIGLVVMAIGFAGTAFSTTPVMATVFVIIGGVGSGGAVAVGGASLAAFINPNRVSSICGLVNRIVVTIVLALVPIVGLNMTNAFGIVAVLALAAAVTVTWLPMPPSASEESWETSSLKEVSSLSPRMMTVAGVTLLCCFALWAVGEDALWAVSGVMGQEQAALTDHQMGLALSLSTAGGIAAALALTVIGARFGRAIPVGVLLVAGGVLKLAATLSTSAIPYLAIIVAWNTLYVAAFIYIIAIAAGLDPSGRWSSSILGTYLIGSAFAPMFGTFLAETAGYQVLGVVLAAFSFVLLVPLVVIARLSTRVEKAHCEDRETQAFKAAPSDVLNAF</sequence>
<dbReference type="RefSeq" id="WP_232322893.1">
    <property type="nucleotide sequence ID" value="NZ_BDDI01000004.1"/>
</dbReference>
<evidence type="ECO:0000256" key="6">
    <source>
        <dbReference type="ARBA" id="ARBA00023136"/>
    </source>
</evidence>
<feature type="transmembrane region" description="Helical" evidence="7">
    <location>
        <begin position="247"/>
        <end position="268"/>
    </location>
</feature>
<dbReference type="AlphaFoldDB" id="A0A839RRD8"/>
<feature type="transmembrane region" description="Helical" evidence="7">
    <location>
        <begin position="139"/>
        <end position="156"/>
    </location>
</feature>
<feature type="transmembrane region" description="Helical" evidence="7">
    <location>
        <begin position="275"/>
        <end position="292"/>
    </location>
</feature>
<evidence type="ECO:0000256" key="7">
    <source>
        <dbReference type="SAM" id="Phobius"/>
    </source>
</evidence>
<keyword evidence="5 7" id="KW-1133">Transmembrane helix</keyword>
<evidence type="ECO:0000256" key="5">
    <source>
        <dbReference type="ARBA" id="ARBA00022989"/>
    </source>
</evidence>
<dbReference type="SUPFAM" id="SSF103473">
    <property type="entry name" value="MFS general substrate transporter"/>
    <property type="match status" value="1"/>
</dbReference>
<feature type="transmembrane region" description="Helical" evidence="7">
    <location>
        <begin position="162"/>
        <end position="181"/>
    </location>
</feature>
<evidence type="ECO:0000313" key="8">
    <source>
        <dbReference type="EMBL" id="MBB3039090.1"/>
    </source>
</evidence>
<dbReference type="InterPro" id="IPR011701">
    <property type="entry name" value="MFS"/>
</dbReference>
<keyword evidence="4 7" id="KW-0812">Transmembrane</keyword>
<dbReference type="InterPro" id="IPR036259">
    <property type="entry name" value="MFS_trans_sf"/>
</dbReference>
<dbReference type="GO" id="GO:0022857">
    <property type="term" value="F:transmembrane transporter activity"/>
    <property type="evidence" value="ECO:0007669"/>
    <property type="project" value="InterPro"/>
</dbReference>
<organism evidence="8 9">
    <name type="scientific">Hoyosella altamirensis</name>
    <dbReference type="NCBI Taxonomy" id="616997"/>
    <lineage>
        <taxon>Bacteria</taxon>
        <taxon>Bacillati</taxon>
        <taxon>Actinomycetota</taxon>
        <taxon>Actinomycetes</taxon>
        <taxon>Mycobacteriales</taxon>
        <taxon>Hoyosellaceae</taxon>
        <taxon>Hoyosella</taxon>
    </lineage>
</organism>
<keyword evidence="3" id="KW-1003">Cell membrane</keyword>
<evidence type="ECO:0000256" key="4">
    <source>
        <dbReference type="ARBA" id="ARBA00022692"/>
    </source>
</evidence>
<keyword evidence="2" id="KW-0813">Transport</keyword>
<protein>
    <submittedName>
        <fullName evidence="8">MFS family permease</fullName>
    </submittedName>
</protein>
<dbReference type="PANTHER" id="PTHR23517">
    <property type="entry name" value="RESISTANCE PROTEIN MDTM, PUTATIVE-RELATED-RELATED"/>
    <property type="match status" value="1"/>
</dbReference>
<comment type="caution">
    <text evidence="8">The sequence shown here is derived from an EMBL/GenBank/DDBJ whole genome shotgun (WGS) entry which is preliminary data.</text>
</comment>
<keyword evidence="6 7" id="KW-0472">Membrane</keyword>
<comment type="subcellular location">
    <subcellularLocation>
        <location evidence="1">Cell membrane</location>
        <topology evidence="1">Multi-pass membrane protein</topology>
    </subcellularLocation>
</comment>
<proteinExistence type="predicted"/>
<accession>A0A839RRD8</accession>
<dbReference type="GO" id="GO:0005886">
    <property type="term" value="C:plasma membrane"/>
    <property type="evidence" value="ECO:0007669"/>
    <property type="project" value="UniProtKB-SubCell"/>
</dbReference>
<feature type="transmembrane region" description="Helical" evidence="7">
    <location>
        <begin position="102"/>
        <end position="127"/>
    </location>
</feature>
<feature type="transmembrane region" description="Helical" evidence="7">
    <location>
        <begin position="48"/>
        <end position="66"/>
    </location>
</feature>
<feature type="transmembrane region" description="Helical" evidence="7">
    <location>
        <begin position="12"/>
        <end position="36"/>
    </location>
</feature>
<dbReference type="EMBL" id="JACHWS010000003">
    <property type="protein sequence ID" value="MBB3039090.1"/>
    <property type="molecule type" value="Genomic_DNA"/>
</dbReference>
<evidence type="ECO:0000256" key="2">
    <source>
        <dbReference type="ARBA" id="ARBA00022448"/>
    </source>
</evidence>
<evidence type="ECO:0000256" key="1">
    <source>
        <dbReference type="ARBA" id="ARBA00004651"/>
    </source>
</evidence>
<gene>
    <name evidence="8" type="ORF">FHU29_003559</name>
</gene>
<dbReference type="Gene3D" id="1.20.1250.20">
    <property type="entry name" value="MFS general substrate transporter like domains"/>
    <property type="match status" value="2"/>
</dbReference>
<dbReference type="Pfam" id="PF07690">
    <property type="entry name" value="MFS_1"/>
    <property type="match status" value="1"/>
</dbReference>
<name>A0A839RRD8_9ACTN</name>
<feature type="transmembrane region" description="Helical" evidence="7">
    <location>
        <begin position="78"/>
        <end position="96"/>
    </location>
</feature>
<dbReference type="InterPro" id="IPR050171">
    <property type="entry name" value="MFS_Transporters"/>
</dbReference>
<keyword evidence="9" id="KW-1185">Reference proteome</keyword>
<evidence type="ECO:0000256" key="3">
    <source>
        <dbReference type="ARBA" id="ARBA00022475"/>
    </source>
</evidence>
<feature type="transmembrane region" description="Helical" evidence="7">
    <location>
        <begin position="336"/>
        <end position="354"/>
    </location>
</feature>
<feature type="transmembrane region" description="Helical" evidence="7">
    <location>
        <begin position="360"/>
        <end position="382"/>
    </location>
</feature>